<dbReference type="Proteomes" id="UP000243750">
    <property type="component" value="Unassembled WGS sequence"/>
</dbReference>
<protein>
    <submittedName>
        <fullName evidence="2">Uncharacterized protein</fullName>
    </submittedName>
</protein>
<gene>
    <name evidence="2" type="ORF">CO192_18530</name>
    <name evidence="3" type="ORF">EAO82_07220</name>
</gene>
<dbReference type="RefSeq" id="WP_096348026.1">
    <property type="nucleotide sequence ID" value="NZ_CP033116.1"/>
</dbReference>
<name>A0AA91Z4I1_9GAMM</name>
<dbReference type="Proteomes" id="UP000344571">
    <property type="component" value="Chromosome"/>
</dbReference>
<feature type="signal peptide" evidence="1">
    <location>
        <begin position="1"/>
        <end position="29"/>
    </location>
</feature>
<dbReference type="EMBL" id="NWMT01000237">
    <property type="protein sequence ID" value="PCC97907.1"/>
    <property type="molecule type" value="Genomic_DNA"/>
</dbReference>
<dbReference type="AlphaFoldDB" id="A0AA91Z4I1"/>
<keyword evidence="5" id="KW-1185">Reference proteome</keyword>
<accession>A0AA91Z4I1</accession>
<reference evidence="3 5" key="2">
    <citation type="submission" date="2018-10" db="EMBL/GenBank/DDBJ databases">
        <title>Complete genome sequence of Pseudomonas pelagia strain Kongs-67.</title>
        <authorList>
            <person name="Sinha R.K."/>
            <person name="Krishnan K."/>
        </authorList>
    </citation>
    <scope>NUCLEOTIDE SEQUENCE [LARGE SCALE GENOMIC DNA]</scope>
    <source>
        <strain evidence="3 5">Kongs-67</strain>
    </source>
</reference>
<organism evidence="2 4">
    <name type="scientific">Halopseudomonas pelagia</name>
    <dbReference type="NCBI Taxonomy" id="553151"/>
    <lineage>
        <taxon>Bacteria</taxon>
        <taxon>Pseudomonadati</taxon>
        <taxon>Pseudomonadota</taxon>
        <taxon>Gammaproteobacteria</taxon>
        <taxon>Pseudomonadales</taxon>
        <taxon>Pseudomonadaceae</taxon>
        <taxon>Halopseudomonas</taxon>
    </lineage>
</organism>
<proteinExistence type="predicted"/>
<evidence type="ECO:0000313" key="5">
    <source>
        <dbReference type="Proteomes" id="UP000344571"/>
    </source>
</evidence>
<feature type="chain" id="PRO_5041724245" evidence="1">
    <location>
        <begin position="30"/>
        <end position="91"/>
    </location>
</feature>
<sequence>MKVFKYLSSSLVIGSFAAVLIGFPLAANAEGGAERLKALHGERSVHRKNLVSQPAIYVDKAVDHSITKDGSDNIRKFRKARKAPYPKARGR</sequence>
<keyword evidence="1" id="KW-0732">Signal</keyword>
<evidence type="ECO:0000256" key="1">
    <source>
        <dbReference type="SAM" id="SignalP"/>
    </source>
</evidence>
<evidence type="ECO:0000313" key="4">
    <source>
        <dbReference type="Proteomes" id="UP000243750"/>
    </source>
</evidence>
<evidence type="ECO:0000313" key="2">
    <source>
        <dbReference type="EMBL" id="PCC97907.1"/>
    </source>
</evidence>
<evidence type="ECO:0000313" key="3">
    <source>
        <dbReference type="EMBL" id="QFY56172.1"/>
    </source>
</evidence>
<dbReference type="EMBL" id="CP033116">
    <property type="protein sequence ID" value="QFY56172.1"/>
    <property type="molecule type" value="Genomic_DNA"/>
</dbReference>
<reference evidence="2 4" key="1">
    <citation type="submission" date="2017-09" db="EMBL/GenBank/DDBJ databases">
        <title>Bacterial and phytoplankton interrelationship in Kongsfjorden, an Arctic fjord.</title>
        <authorList>
            <person name="Sinha R."/>
            <person name="Krishnan K."/>
        </authorList>
    </citation>
    <scope>NUCLEOTIDE SEQUENCE [LARGE SCALE GENOMIC DNA]</scope>
    <source>
        <strain evidence="2 4">58</strain>
    </source>
</reference>